<accession>A0A167L495</accession>
<feature type="transmembrane region" description="Helical" evidence="1">
    <location>
        <begin position="162"/>
        <end position="181"/>
    </location>
</feature>
<gene>
    <name evidence="2" type="ORF">BBO_00448</name>
</gene>
<keyword evidence="2" id="KW-0808">Transferase</keyword>
<evidence type="ECO:0000313" key="2">
    <source>
        <dbReference type="EMBL" id="OAA52607.1"/>
    </source>
</evidence>
<feature type="transmembrane region" description="Helical" evidence="1">
    <location>
        <begin position="315"/>
        <end position="336"/>
    </location>
</feature>
<dbReference type="Pfam" id="PF01790">
    <property type="entry name" value="LGT"/>
    <property type="match status" value="1"/>
</dbReference>
<feature type="transmembrane region" description="Helical" evidence="1">
    <location>
        <begin position="253"/>
        <end position="271"/>
    </location>
</feature>
<dbReference type="AlphaFoldDB" id="A0A167L495"/>
<dbReference type="GO" id="GO:0042158">
    <property type="term" value="P:lipoprotein biosynthetic process"/>
    <property type="evidence" value="ECO:0007669"/>
    <property type="project" value="InterPro"/>
</dbReference>
<dbReference type="Proteomes" id="UP000076863">
    <property type="component" value="Unassembled WGS sequence"/>
</dbReference>
<dbReference type="OrthoDB" id="3011762at2759"/>
<feature type="transmembrane region" description="Helical" evidence="1">
    <location>
        <begin position="283"/>
        <end position="303"/>
    </location>
</feature>
<dbReference type="GO" id="GO:0005886">
    <property type="term" value="C:plasma membrane"/>
    <property type="evidence" value="ECO:0007669"/>
    <property type="project" value="InterPro"/>
</dbReference>
<feature type="transmembrane region" description="Helical" evidence="1">
    <location>
        <begin position="67"/>
        <end position="89"/>
    </location>
</feature>
<keyword evidence="1" id="KW-1133">Transmembrane helix</keyword>
<organism evidence="2 3">
    <name type="scientific">Beauveria brongniartii RCEF 3172</name>
    <dbReference type="NCBI Taxonomy" id="1081107"/>
    <lineage>
        <taxon>Eukaryota</taxon>
        <taxon>Fungi</taxon>
        <taxon>Dikarya</taxon>
        <taxon>Ascomycota</taxon>
        <taxon>Pezizomycotina</taxon>
        <taxon>Sordariomycetes</taxon>
        <taxon>Hypocreomycetidae</taxon>
        <taxon>Hypocreales</taxon>
        <taxon>Cordycipitaceae</taxon>
        <taxon>Beauveria</taxon>
        <taxon>Beauveria brongniartii</taxon>
    </lineage>
</organism>
<sequence length="413" mass="44308">MYLLQNYLFQPALVSNVGLAFFISIAFYAGFVSYMAYKLLAGQGYVSFQPARPAHFALNISKETRHISVYSLLLGLAIASIELSSAALYELASRRPLPRRELFDLACIGLGTVFSGLFGAKFMNQVLSVSAGPGTEQQKRITPPSSVPSGVARRFFPGFKGISIQGAMLFSAIWLSLFPGFNLRVNNRLLFSAIGVSLPIGEAIGRVGCYFAGCCNSARKDKYPGIQLLAAALNVAIFSSKIVFLANHGASKMGEAGLAAILANGVARLVLNPLRSDAAEMMLSPASIFALGQIILSCAMLATDKAQGATPLGPLLAIMGEILSNILMCRIATYAWQMAATQLKKRKLDKYARLENLVYAFSVAIFMLATNSKDEVARAGRFFLQKESLSAMSNPALLASVFASAIIPVILLN</sequence>
<proteinExistence type="predicted"/>
<feature type="transmembrane region" description="Helical" evidence="1">
    <location>
        <begin position="101"/>
        <end position="120"/>
    </location>
</feature>
<dbReference type="GO" id="GO:0008961">
    <property type="term" value="F:phosphatidylglycerol-prolipoprotein diacylglyceryl transferase activity"/>
    <property type="evidence" value="ECO:0007669"/>
    <property type="project" value="InterPro"/>
</dbReference>
<feature type="transmembrane region" description="Helical" evidence="1">
    <location>
        <begin position="356"/>
        <end position="372"/>
    </location>
</feature>
<feature type="transmembrane region" description="Helical" evidence="1">
    <location>
        <begin position="392"/>
        <end position="412"/>
    </location>
</feature>
<dbReference type="EMBL" id="AZHA01000001">
    <property type="protein sequence ID" value="OAA52607.1"/>
    <property type="molecule type" value="Genomic_DNA"/>
</dbReference>
<comment type="caution">
    <text evidence="2">The sequence shown here is derived from an EMBL/GenBank/DDBJ whole genome shotgun (WGS) entry which is preliminary data.</text>
</comment>
<name>A0A167L495_9HYPO</name>
<keyword evidence="1" id="KW-0812">Transmembrane</keyword>
<evidence type="ECO:0000313" key="3">
    <source>
        <dbReference type="Proteomes" id="UP000076863"/>
    </source>
</evidence>
<feature type="transmembrane region" description="Helical" evidence="1">
    <location>
        <begin position="12"/>
        <end position="37"/>
    </location>
</feature>
<evidence type="ECO:0000256" key="1">
    <source>
        <dbReference type="SAM" id="Phobius"/>
    </source>
</evidence>
<keyword evidence="3" id="KW-1185">Reference proteome</keyword>
<feature type="transmembrane region" description="Helical" evidence="1">
    <location>
        <begin position="228"/>
        <end position="247"/>
    </location>
</feature>
<reference evidence="2 3" key="1">
    <citation type="journal article" date="2016" name="Genome Biol. Evol.">
        <title>Divergent and convergent evolution of fungal pathogenicity.</title>
        <authorList>
            <person name="Shang Y."/>
            <person name="Xiao G."/>
            <person name="Zheng P."/>
            <person name="Cen K."/>
            <person name="Zhan S."/>
            <person name="Wang C."/>
        </authorList>
    </citation>
    <scope>NUCLEOTIDE SEQUENCE [LARGE SCALE GENOMIC DNA]</scope>
    <source>
        <strain evidence="2 3">RCEF 3172</strain>
    </source>
</reference>
<protein>
    <submittedName>
        <fullName evidence="2">Prolipoprotein diacylglyceryl transferase</fullName>
    </submittedName>
</protein>
<dbReference type="InterPro" id="IPR001640">
    <property type="entry name" value="Lgt"/>
</dbReference>
<keyword evidence="1" id="KW-0472">Membrane</keyword>
<keyword evidence="2" id="KW-0449">Lipoprotein</keyword>